<proteinExistence type="predicted"/>
<comment type="caution">
    <text evidence="1">The sequence shown here is derived from an EMBL/GenBank/DDBJ whole genome shotgun (WGS) entry which is preliminary data.</text>
</comment>
<dbReference type="Proteomes" id="UP000178046">
    <property type="component" value="Unassembled WGS sequence"/>
</dbReference>
<organism evidence="1 2">
    <name type="scientific">Candidatus Giovannonibacteria bacterium RIFCSPLOWO2_01_FULL_44_16</name>
    <dbReference type="NCBI Taxonomy" id="1798348"/>
    <lineage>
        <taxon>Bacteria</taxon>
        <taxon>Candidatus Giovannoniibacteriota</taxon>
    </lineage>
</organism>
<name>A0A1F5X4M6_9BACT</name>
<gene>
    <name evidence="1" type="ORF">A2924_01425</name>
</gene>
<accession>A0A1F5X4M6</accession>
<protein>
    <submittedName>
        <fullName evidence="1">Uncharacterized protein</fullName>
    </submittedName>
</protein>
<evidence type="ECO:0000313" key="2">
    <source>
        <dbReference type="Proteomes" id="UP000178046"/>
    </source>
</evidence>
<evidence type="ECO:0000313" key="1">
    <source>
        <dbReference type="EMBL" id="OGF82837.1"/>
    </source>
</evidence>
<reference evidence="1 2" key="1">
    <citation type="journal article" date="2016" name="Nat. Commun.">
        <title>Thousands of microbial genomes shed light on interconnected biogeochemical processes in an aquifer system.</title>
        <authorList>
            <person name="Anantharaman K."/>
            <person name="Brown C.T."/>
            <person name="Hug L.A."/>
            <person name="Sharon I."/>
            <person name="Castelle C.J."/>
            <person name="Probst A.J."/>
            <person name="Thomas B.C."/>
            <person name="Singh A."/>
            <person name="Wilkins M.J."/>
            <person name="Karaoz U."/>
            <person name="Brodie E.L."/>
            <person name="Williams K.H."/>
            <person name="Hubbard S.S."/>
            <person name="Banfield J.F."/>
        </authorList>
    </citation>
    <scope>NUCLEOTIDE SEQUENCE [LARGE SCALE GENOMIC DNA]</scope>
</reference>
<sequence length="69" mass="7739">MPIRFNESGILDFLSKKINSKSGLLVCSSAASRGFRTGCFKSMLIFGVKEILDKNIIGVIRFLMERKII</sequence>
<dbReference type="EMBL" id="MFIA01000013">
    <property type="protein sequence ID" value="OGF82837.1"/>
    <property type="molecule type" value="Genomic_DNA"/>
</dbReference>
<dbReference type="AlphaFoldDB" id="A0A1F5X4M6"/>